<keyword evidence="1" id="KW-1133">Transmembrane helix</keyword>
<dbReference type="EMBL" id="NTFS01000462">
    <property type="protein sequence ID" value="PAX51147.1"/>
    <property type="molecule type" value="Genomic_DNA"/>
</dbReference>
<dbReference type="OrthoDB" id="555543at2"/>
<evidence type="ECO:0000313" key="3">
    <source>
        <dbReference type="Proteomes" id="UP000218238"/>
    </source>
</evidence>
<sequence>MGETINTQKTGKFIDWWVHVAFGAFLLSFLTLIASPFFQRTLLYKTVTATDDEIVKLEPVQVSANSIGAMSVNAEAQIGADEWVTFEIQLLDQNGKIVTEGVKEGWRETGSWYEDGESGSYDESDTLGGMDVKSKKDEKLTVAIALLEYGTNEGTDIDKPVPFQVTVKSGVMDVGYFWFGTIGSLFLWLMTMVAAKKSGKKVINEKINDSDPTGRATLGGENKLVRVKVEIEADETTPSQLEVCLFVNDAYGEQIFAESLLVNVSVQKENGKFQKATANLNRYFVFPQAASYGFHVEVHPDEPIDRTKLIVKDGVKTLFPVDVLEIGATA</sequence>
<organism evidence="2 3">
    <name type="scientific">Brunnivagina elsteri CCALA 953</name>
    <dbReference type="NCBI Taxonomy" id="987040"/>
    <lineage>
        <taxon>Bacteria</taxon>
        <taxon>Bacillati</taxon>
        <taxon>Cyanobacteriota</taxon>
        <taxon>Cyanophyceae</taxon>
        <taxon>Nostocales</taxon>
        <taxon>Calotrichaceae</taxon>
        <taxon>Brunnivagina</taxon>
    </lineage>
</organism>
<dbReference type="Proteomes" id="UP000218238">
    <property type="component" value="Unassembled WGS sequence"/>
</dbReference>
<dbReference type="RefSeq" id="WP_095724495.1">
    <property type="nucleotide sequence ID" value="NZ_NTFS01000462.1"/>
</dbReference>
<evidence type="ECO:0000256" key="1">
    <source>
        <dbReference type="SAM" id="Phobius"/>
    </source>
</evidence>
<dbReference type="AlphaFoldDB" id="A0A2A2TBH8"/>
<name>A0A2A2TBH8_9CYAN</name>
<protein>
    <submittedName>
        <fullName evidence="2">Uncharacterized protein</fullName>
    </submittedName>
</protein>
<proteinExistence type="predicted"/>
<reference evidence="2 3" key="1">
    <citation type="submission" date="2017-08" db="EMBL/GenBank/DDBJ databases">
        <title>Draft genome sequence of filamentous cyanobacterium Calothrix elsteri CCALA 953.</title>
        <authorList>
            <person name="Gagunashvili A.N."/>
            <person name="Elster J."/>
            <person name="Andresson O.S."/>
        </authorList>
    </citation>
    <scope>NUCLEOTIDE SEQUENCE [LARGE SCALE GENOMIC DNA]</scope>
    <source>
        <strain evidence="2 3">CCALA 953</strain>
    </source>
</reference>
<gene>
    <name evidence="2" type="ORF">CK510_26425</name>
</gene>
<keyword evidence="3" id="KW-1185">Reference proteome</keyword>
<comment type="caution">
    <text evidence="2">The sequence shown here is derived from an EMBL/GenBank/DDBJ whole genome shotgun (WGS) entry which is preliminary data.</text>
</comment>
<feature type="transmembrane region" description="Helical" evidence="1">
    <location>
        <begin position="176"/>
        <end position="195"/>
    </location>
</feature>
<evidence type="ECO:0000313" key="2">
    <source>
        <dbReference type="EMBL" id="PAX51147.1"/>
    </source>
</evidence>
<keyword evidence="1" id="KW-0472">Membrane</keyword>
<accession>A0A2A2TBH8</accession>
<feature type="transmembrane region" description="Helical" evidence="1">
    <location>
        <begin position="16"/>
        <end position="38"/>
    </location>
</feature>
<keyword evidence="1" id="KW-0812">Transmembrane</keyword>